<dbReference type="PANTHER" id="PTHR36376">
    <property type="entry name" value="OS09G0514700 PROTEIN"/>
    <property type="match status" value="1"/>
</dbReference>
<evidence type="ECO:0000313" key="4">
    <source>
        <dbReference type="RefSeq" id="XP_021855520.1"/>
    </source>
</evidence>
<evidence type="ECO:0000256" key="1">
    <source>
        <dbReference type="SAM" id="MobiDB-lite"/>
    </source>
</evidence>
<protein>
    <submittedName>
        <fullName evidence="3 4">Uncharacterized protein LOC110794864</fullName>
    </submittedName>
    <submittedName>
        <fullName evidence="6 7">Uncharacterized protein isoform X1</fullName>
    </submittedName>
</protein>
<feature type="compositionally biased region" description="Basic and acidic residues" evidence="1">
    <location>
        <begin position="1"/>
        <end position="12"/>
    </location>
</feature>
<dbReference type="RefSeq" id="XP_056686856.1">
    <property type="nucleotide sequence ID" value="XM_056830878.1"/>
</dbReference>
<evidence type="ECO:0000313" key="7">
    <source>
        <dbReference type="RefSeq" id="XP_056686857.1"/>
    </source>
</evidence>
<evidence type="ECO:0000313" key="2">
    <source>
        <dbReference type="Proteomes" id="UP000813463"/>
    </source>
</evidence>
<dbReference type="RefSeq" id="XP_021855519.1">
    <property type="nucleotide sequence ID" value="XM_021999827.1"/>
</dbReference>
<feature type="compositionally biased region" description="Low complexity" evidence="1">
    <location>
        <begin position="166"/>
        <end position="178"/>
    </location>
</feature>
<evidence type="ECO:0000313" key="5">
    <source>
        <dbReference type="RefSeq" id="XP_021855521.1"/>
    </source>
</evidence>
<evidence type="ECO:0000313" key="3">
    <source>
        <dbReference type="RefSeq" id="XP_021855519.1"/>
    </source>
</evidence>
<dbReference type="GeneID" id="110794864"/>
<sequence length="592" mass="65012">MNSTDYHRKDCGRMATHSGSRKNQLHNRRDAQPNHLQKFKDSVTSDKASVDVNNLTQLHRESISGAGVPEIVVSSPVVTPVPTFTFDVCCEDGIQLFVDLNSSPSNWIESLKSGVHINDVVHKPKSQSFHEDIGLLCCPKQKNGSATIGSSKETDNGHLQDGSYPTTLLTGNLATTGAPDEGEGPLSSPGLKFLSNAGHSPGNVIDEQGYFTSRLESVTERQLPGAKSSRREGIFAADPDVYAAVQTRNHFKITGNSVPSDPKCSWMPAHQGSDAGNGICEIPLFQQTNCSVDPVVKCNESSTTVRMEMKGSTVATMSQDIEHSPTGIGRCVNVVDRLKNNEVVLSRTVKSIQAPSNELQMWPVQAVDQSTCVSPVLNSISSYLADSRSEVETHSRRRFFRKSDRNIKETQSYSAGNHSKGGYVSPCHRYESQNVINHTKGIETETAGFLRKQGAGIETDAALYPCHIDGSLELVVPRKNGVDHCITTKSNELQEDICRNPYTANVGNLGKSDTGSGREGSECLNFNNLTKKPWKKPLDPEYTGEHKRKRNFNSDEHQSKLVNAQAKILRSSNQFAEDDHSKRRRSSRLFTK</sequence>
<keyword evidence="2" id="KW-1185">Reference proteome</keyword>
<evidence type="ECO:0000313" key="8">
    <source>
        <dbReference type="RefSeq" id="XP_056686858.1"/>
    </source>
</evidence>
<feature type="compositionally biased region" description="Basic and acidic residues" evidence="1">
    <location>
        <begin position="536"/>
        <end position="545"/>
    </location>
</feature>
<dbReference type="RefSeq" id="XP_021855521.1">
    <property type="nucleotide sequence ID" value="XM_021999829.1"/>
</dbReference>
<organism evidence="2 8">
    <name type="scientific">Spinacia oleracea</name>
    <name type="common">Spinach</name>
    <dbReference type="NCBI Taxonomy" id="3562"/>
    <lineage>
        <taxon>Eukaryota</taxon>
        <taxon>Viridiplantae</taxon>
        <taxon>Streptophyta</taxon>
        <taxon>Embryophyta</taxon>
        <taxon>Tracheophyta</taxon>
        <taxon>Spermatophyta</taxon>
        <taxon>Magnoliopsida</taxon>
        <taxon>eudicotyledons</taxon>
        <taxon>Gunneridae</taxon>
        <taxon>Pentapetalae</taxon>
        <taxon>Caryophyllales</taxon>
        <taxon>Chenopodiaceae</taxon>
        <taxon>Chenopodioideae</taxon>
        <taxon>Anserineae</taxon>
        <taxon>Spinacia</taxon>
    </lineage>
</organism>
<accession>A0A9R0ITX1</accession>
<reference evidence="2" key="1">
    <citation type="journal article" date="2021" name="Nat. Commun.">
        <title>Genomic analyses provide insights into spinach domestication and the genetic basis of agronomic traits.</title>
        <authorList>
            <person name="Cai X."/>
            <person name="Sun X."/>
            <person name="Xu C."/>
            <person name="Sun H."/>
            <person name="Wang X."/>
            <person name="Ge C."/>
            <person name="Zhang Z."/>
            <person name="Wang Q."/>
            <person name="Fei Z."/>
            <person name="Jiao C."/>
            <person name="Wang Q."/>
        </authorList>
    </citation>
    <scope>NUCLEOTIDE SEQUENCE [LARGE SCALE GENOMIC DNA]</scope>
    <source>
        <strain evidence="2">cv. Varoflay</strain>
    </source>
</reference>
<dbReference type="PANTHER" id="PTHR36376:SF1">
    <property type="entry name" value="OS09G0514700 PROTEIN"/>
    <property type="match status" value="1"/>
</dbReference>
<dbReference type="Proteomes" id="UP000813463">
    <property type="component" value="Chromosome 6"/>
</dbReference>
<gene>
    <name evidence="3 4 5 6 7 8" type="primary">LOC110794864</name>
</gene>
<dbReference type="AlphaFoldDB" id="A0A9R0ITX1"/>
<feature type="region of interest" description="Disordered" evidence="1">
    <location>
        <begin position="1"/>
        <end position="31"/>
    </location>
</feature>
<dbReference type="RefSeq" id="XP_056686857.1">
    <property type="nucleotide sequence ID" value="XM_056830879.1"/>
</dbReference>
<feature type="region of interest" description="Disordered" evidence="1">
    <location>
        <begin position="146"/>
        <end position="186"/>
    </location>
</feature>
<feature type="region of interest" description="Disordered" evidence="1">
    <location>
        <begin position="534"/>
        <end position="592"/>
    </location>
</feature>
<dbReference type="RefSeq" id="XP_021855520.1">
    <property type="nucleotide sequence ID" value="XM_021999828.1"/>
</dbReference>
<dbReference type="OrthoDB" id="603754at2759"/>
<name>A0A9R0ITX1_SPIOL</name>
<dbReference type="RefSeq" id="XP_056686858.1">
    <property type="nucleotide sequence ID" value="XM_056830880.1"/>
</dbReference>
<dbReference type="KEGG" id="soe:110794864"/>
<feature type="compositionally biased region" description="Basic residues" evidence="1">
    <location>
        <begin position="582"/>
        <end position="592"/>
    </location>
</feature>
<evidence type="ECO:0000313" key="6">
    <source>
        <dbReference type="RefSeq" id="XP_056686856.1"/>
    </source>
</evidence>
<proteinExistence type="predicted"/>
<reference evidence="6 7" key="2">
    <citation type="submission" date="2025-05" db="UniProtKB">
        <authorList>
            <consortium name="RefSeq"/>
        </authorList>
    </citation>
    <scope>IDENTIFICATION</scope>
    <source>
        <tissue evidence="6 7">Leaf</tissue>
    </source>
</reference>